<comment type="similarity">
    <text evidence="2">Belongs to the plant LTP family.</text>
</comment>
<keyword evidence="7" id="KW-0325">Glycoprotein</keyword>
<keyword evidence="3" id="KW-1003">Cell membrane</keyword>
<evidence type="ECO:0000256" key="3">
    <source>
        <dbReference type="ARBA" id="ARBA00022475"/>
    </source>
</evidence>
<dbReference type="Pfam" id="PF14368">
    <property type="entry name" value="LTP_2"/>
    <property type="match status" value="1"/>
</dbReference>
<evidence type="ECO:0000256" key="2">
    <source>
        <dbReference type="ARBA" id="ARBA00009748"/>
    </source>
</evidence>
<name>A0A2Z7C5C9_9LAMI</name>
<evidence type="ECO:0000256" key="6">
    <source>
        <dbReference type="ARBA" id="ARBA00023157"/>
    </source>
</evidence>
<evidence type="ECO:0000256" key="7">
    <source>
        <dbReference type="ARBA" id="ARBA00023180"/>
    </source>
</evidence>
<keyword evidence="11" id="KW-1185">Reference proteome</keyword>
<protein>
    <submittedName>
        <fullName evidence="10">Lipid binding protein</fullName>
    </submittedName>
</protein>
<dbReference type="CDD" id="cd00010">
    <property type="entry name" value="AAI_LTSS"/>
    <property type="match status" value="1"/>
</dbReference>
<evidence type="ECO:0000256" key="5">
    <source>
        <dbReference type="ARBA" id="ARBA00022729"/>
    </source>
</evidence>
<dbReference type="InterPro" id="IPR016140">
    <property type="entry name" value="Bifunc_inhib/LTP/seed_store"/>
</dbReference>
<dbReference type="GO" id="GO:0005886">
    <property type="term" value="C:plasma membrane"/>
    <property type="evidence" value="ECO:0007669"/>
    <property type="project" value="UniProtKB-SubCell"/>
</dbReference>
<dbReference type="InterPro" id="IPR043325">
    <property type="entry name" value="LTSS"/>
</dbReference>
<dbReference type="EMBL" id="KQ999406">
    <property type="protein sequence ID" value="KZV41679.1"/>
    <property type="molecule type" value="Genomic_DNA"/>
</dbReference>
<keyword evidence="6" id="KW-1015">Disulfide bond</keyword>
<gene>
    <name evidence="10" type="ORF">F511_25502</name>
</gene>
<proteinExistence type="inferred from homology"/>
<evidence type="ECO:0000313" key="10">
    <source>
        <dbReference type="EMBL" id="KZV41679.1"/>
    </source>
</evidence>
<sequence>MGFSHHEGGGDPLSCIPKLLPCQPYIKSPVTPPPSCCVPMKEMIAHESQCLCAVFSNQQMLKSFNITQQDGINLAKSCGAVADVSLCKEGAATPSGTPKAPPAPTTTSTGKFLCSYTCLSITFTF</sequence>
<organism evidence="10 11">
    <name type="scientific">Dorcoceras hygrometricum</name>
    <dbReference type="NCBI Taxonomy" id="472368"/>
    <lineage>
        <taxon>Eukaryota</taxon>
        <taxon>Viridiplantae</taxon>
        <taxon>Streptophyta</taxon>
        <taxon>Embryophyta</taxon>
        <taxon>Tracheophyta</taxon>
        <taxon>Spermatophyta</taxon>
        <taxon>Magnoliopsida</taxon>
        <taxon>eudicotyledons</taxon>
        <taxon>Gunneridae</taxon>
        <taxon>Pentapetalae</taxon>
        <taxon>asterids</taxon>
        <taxon>lamiids</taxon>
        <taxon>Lamiales</taxon>
        <taxon>Gesneriaceae</taxon>
        <taxon>Didymocarpoideae</taxon>
        <taxon>Trichosporeae</taxon>
        <taxon>Loxocarpinae</taxon>
        <taxon>Dorcoceras</taxon>
    </lineage>
</organism>
<keyword evidence="8" id="KW-0449">Lipoprotein</keyword>
<evidence type="ECO:0000259" key="9">
    <source>
        <dbReference type="Pfam" id="PF14368"/>
    </source>
</evidence>
<dbReference type="PANTHER" id="PTHR33044">
    <property type="entry name" value="BIFUNCTIONAL INHIBITOR/LIPID-TRANSFER PROTEIN/SEED STORAGE 2S ALBUMIN SUPERFAMILY PROTEIN-RELATED"/>
    <property type="match status" value="1"/>
</dbReference>
<reference evidence="10 11" key="1">
    <citation type="journal article" date="2015" name="Proc. Natl. Acad. Sci. U.S.A.">
        <title>The resurrection genome of Boea hygrometrica: A blueprint for survival of dehydration.</title>
        <authorList>
            <person name="Xiao L."/>
            <person name="Yang G."/>
            <person name="Zhang L."/>
            <person name="Yang X."/>
            <person name="Zhao S."/>
            <person name="Ji Z."/>
            <person name="Zhou Q."/>
            <person name="Hu M."/>
            <person name="Wang Y."/>
            <person name="Chen M."/>
            <person name="Xu Y."/>
            <person name="Jin H."/>
            <person name="Xiao X."/>
            <person name="Hu G."/>
            <person name="Bao F."/>
            <person name="Hu Y."/>
            <person name="Wan P."/>
            <person name="Li L."/>
            <person name="Deng X."/>
            <person name="Kuang T."/>
            <person name="Xiang C."/>
            <person name="Zhu J.K."/>
            <person name="Oliver M.J."/>
            <person name="He Y."/>
        </authorList>
    </citation>
    <scope>NUCLEOTIDE SEQUENCE [LARGE SCALE GENOMIC DNA]</scope>
    <source>
        <strain evidence="11">cv. XS01</strain>
    </source>
</reference>
<keyword evidence="4" id="KW-0336">GPI-anchor</keyword>
<dbReference type="AlphaFoldDB" id="A0A2Z7C5C9"/>
<evidence type="ECO:0000256" key="8">
    <source>
        <dbReference type="ARBA" id="ARBA00023288"/>
    </source>
</evidence>
<dbReference type="Gene3D" id="1.10.110.10">
    <property type="entry name" value="Plant lipid-transfer and hydrophobic proteins"/>
    <property type="match status" value="1"/>
</dbReference>
<keyword evidence="5" id="KW-0732">Signal</keyword>
<evidence type="ECO:0000313" key="11">
    <source>
        <dbReference type="Proteomes" id="UP000250235"/>
    </source>
</evidence>
<keyword evidence="4" id="KW-0472">Membrane</keyword>
<comment type="subcellular location">
    <subcellularLocation>
        <location evidence="1">Cell membrane</location>
        <topology evidence="1">Lipid-anchor</topology>
        <topology evidence="1">GPI-anchor</topology>
    </subcellularLocation>
</comment>
<feature type="domain" description="Bifunctional inhibitor/plant lipid transfer protein/seed storage helical" evidence="9">
    <location>
        <begin position="15"/>
        <end position="87"/>
    </location>
</feature>
<dbReference type="Proteomes" id="UP000250235">
    <property type="component" value="Unassembled WGS sequence"/>
</dbReference>
<accession>A0A2Z7C5C9</accession>
<dbReference type="SUPFAM" id="SSF47699">
    <property type="entry name" value="Bifunctional inhibitor/lipid-transfer protein/seed storage 2S albumin"/>
    <property type="match status" value="1"/>
</dbReference>
<dbReference type="InterPro" id="IPR036312">
    <property type="entry name" value="Bifun_inhib/LTP/seed_sf"/>
</dbReference>
<dbReference type="OrthoDB" id="1925812at2759"/>
<evidence type="ECO:0000256" key="1">
    <source>
        <dbReference type="ARBA" id="ARBA00004609"/>
    </source>
</evidence>
<dbReference type="GO" id="GO:0098552">
    <property type="term" value="C:side of membrane"/>
    <property type="evidence" value="ECO:0007669"/>
    <property type="project" value="UniProtKB-KW"/>
</dbReference>
<evidence type="ECO:0000256" key="4">
    <source>
        <dbReference type="ARBA" id="ARBA00022622"/>
    </source>
</evidence>